<feature type="region of interest" description="Disordered" evidence="1">
    <location>
        <begin position="230"/>
        <end position="261"/>
    </location>
</feature>
<dbReference type="AlphaFoldDB" id="A0A6J8BF58"/>
<accession>A0A6J8BF58</accession>
<keyword evidence="3" id="KW-1185">Reference proteome</keyword>
<dbReference type="Proteomes" id="UP000507470">
    <property type="component" value="Unassembled WGS sequence"/>
</dbReference>
<gene>
    <name evidence="2" type="ORF">MCOR_17902</name>
</gene>
<reference evidence="2 3" key="1">
    <citation type="submission" date="2020-06" db="EMBL/GenBank/DDBJ databases">
        <authorList>
            <person name="Li R."/>
            <person name="Bekaert M."/>
        </authorList>
    </citation>
    <scope>NUCLEOTIDE SEQUENCE [LARGE SCALE GENOMIC DNA]</scope>
    <source>
        <strain evidence="3">wild</strain>
    </source>
</reference>
<sequence>MPDISVARLSEALKGILSGGLKEAHALTQLFSFQTPSHDLLHAPITHSTAVRPTFKLPFSGTSDIQEEVPPERISFQPESSVGVSLPHTLNYKMERLSKCSEFHGYPQDNGNAFLTEFESFTTLHGLSEFNLADKRMLTAFHLHLKGPALTWIVQNKSRDNRRTADDQNTEVRDLRQQIKELSEIVKVQKEIKSDKSSPQAPAAASSEISEMKDQILTLTSLLSGMNVQNKPQATSDRQHTPDGSNNYPANSRQVTNDRNNFSGPCFKAKSVVTVPYNRKVPVKLLNPTSENVVIPKGRTIAKFSVLNNEYECASFSDTIPEVQHVEVSETIDSPHSQFTRSKPDYSKVKSLFTLPENLQETELDELACLLHDNLDLFVREDNPNLGFMRVVEHEI</sequence>
<proteinExistence type="predicted"/>
<feature type="compositionally biased region" description="Low complexity" evidence="1">
    <location>
        <begin position="197"/>
        <end position="207"/>
    </location>
</feature>
<name>A0A6J8BF58_MYTCO</name>
<feature type="region of interest" description="Disordered" evidence="1">
    <location>
        <begin position="190"/>
        <end position="209"/>
    </location>
</feature>
<protein>
    <recommendedName>
        <fullName evidence="4">Retrotransposon gag domain-containing protein</fullName>
    </recommendedName>
</protein>
<organism evidence="2 3">
    <name type="scientific">Mytilus coruscus</name>
    <name type="common">Sea mussel</name>
    <dbReference type="NCBI Taxonomy" id="42192"/>
    <lineage>
        <taxon>Eukaryota</taxon>
        <taxon>Metazoa</taxon>
        <taxon>Spiralia</taxon>
        <taxon>Lophotrochozoa</taxon>
        <taxon>Mollusca</taxon>
        <taxon>Bivalvia</taxon>
        <taxon>Autobranchia</taxon>
        <taxon>Pteriomorphia</taxon>
        <taxon>Mytilida</taxon>
        <taxon>Mytiloidea</taxon>
        <taxon>Mytilidae</taxon>
        <taxon>Mytilinae</taxon>
        <taxon>Mytilus</taxon>
    </lineage>
</organism>
<evidence type="ECO:0000256" key="1">
    <source>
        <dbReference type="SAM" id="MobiDB-lite"/>
    </source>
</evidence>
<evidence type="ECO:0008006" key="4">
    <source>
        <dbReference type="Google" id="ProtNLM"/>
    </source>
</evidence>
<evidence type="ECO:0000313" key="2">
    <source>
        <dbReference type="EMBL" id="CAC5382041.1"/>
    </source>
</evidence>
<dbReference type="EMBL" id="CACVKT020003176">
    <property type="protein sequence ID" value="CAC5382041.1"/>
    <property type="molecule type" value="Genomic_DNA"/>
</dbReference>
<evidence type="ECO:0000313" key="3">
    <source>
        <dbReference type="Proteomes" id="UP000507470"/>
    </source>
</evidence>